<proteinExistence type="predicted"/>
<evidence type="ECO:0000313" key="1">
    <source>
        <dbReference type="EMBL" id="OIQ75419.1"/>
    </source>
</evidence>
<gene>
    <name evidence="1" type="ORF">GALL_429100</name>
</gene>
<dbReference type="EMBL" id="MLJW01002171">
    <property type="protein sequence ID" value="OIQ75419.1"/>
    <property type="molecule type" value="Genomic_DNA"/>
</dbReference>
<accession>A0A1J5QD54</accession>
<protein>
    <submittedName>
        <fullName evidence="1">Uncharacterized protein</fullName>
    </submittedName>
</protein>
<sequence length="55" mass="5970">MREPSSGCTPTICTCALRSFRKRDTPVIVPVVPIAETKWVTRPSVSRQISGPVAS</sequence>
<reference evidence="1" key="1">
    <citation type="submission" date="2016-10" db="EMBL/GenBank/DDBJ databases">
        <title>Sequence of Gallionella enrichment culture.</title>
        <authorList>
            <person name="Poehlein A."/>
            <person name="Muehling M."/>
            <person name="Daniel R."/>
        </authorList>
    </citation>
    <scope>NUCLEOTIDE SEQUENCE</scope>
</reference>
<dbReference type="AlphaFoldDB" id="A0A1J5QD54"/>
<comment type="caution">
    <text evidence="1">The sequence shown here is derived from an EMBL/GenBank/DDBJ whole genome shotgun (WGS) entry which is preliminary data.</text>
</comment>
<organism evidence="1">
    <name type="scientific">mine drainage metagenome</name>
    <dbReference type="NCBI Taxonomy" id="410659"/>
    <lineage>
        <taxon>unclassified sequences</taxon>
        <taxon>metagenomes</taxon>
        <taxon>ecological metagenomes</taxon>
    </lineage>
</organism>
<name>A0A1J5QD54_9ZZZZ</name>